<dbReference type="GO" id="GO:0009506">
    <property type="term" value="C:plasmodesma"/>
    <property type="evidence" value="ECO:0007669"/>
    <property type="project" value="TreeGrafter"/>
</dbReference>
<dbReference type="eggNOG" id="ENOG502QUR9">
    <property type="taxonomic scope" value="Eukaryota"/>
</dbReference>
<reference evidence="5" key="2">
    <citation type="submission" date="2013-12" db="EMBL/GenBank/DDBJ databases">
        <authorList>
            <person name="Yu Y."/>
            <person name="Lee S."/>
            <person name="de Baynast K."/>
            <person name="Wissotski M."/>
            <person name="Liu L."/>
            <person name="Talag J."/>
            <person name="Goicoechea J."/>
            <person name="Angelova A."/>
            <person name="Jetty R."/>
            <person name="Kudrna D."/>
            <person name="Golser W."/>
            <person name="Rivera L."/>
            <person name="Zhang J."/>
            <person name="Wing R."/>
        </authorList>
    </citation>
    <scope>NUCLEOTIDE SEQUENCE</scope>
</reference>
<sequence>MGRLGEVCYPCRRRSVWCGVATCVVGVVACIFLVALVVYLMFRPNLLHATAVDADLSTFSLALKAWTLTYNLSVGMDLSRRRARLVLHYHAVAADAYYQDQRFAHARLPDFSQPASTNVTRLQPSFHGHHQLQGGVAAAAFRREDTEGTFSINVMVVAKTEIQALALRLPGPHMKLDCPLRLQRWNASSSQPLVFHPTACYVSY</sequence>
<proteinExistence type="predicted"/>
<accession>A0A0D9X3E4</accession>
<dbReference type="STRING" id="77586.A0A0D9X3E4"/>
<evidence type="ECO:0000313" key="4">
    <source>
        <dbReference type="EnsemblPlants" id="LPERR08G00280.1"/>
    </source>
</evidence>
<reference evidence="4 5" key="1">
    <citation type="submission" date="2012-08" db="EMBL/GenBank/DDBJ databases">
        <title>Oryza genome evolution.</title>
        <authorList>
            <person name="Wing R.A."/>
        </authorList>
    </citation>
    <scope>NUCLEOTIDE SEQUENCE</scope>
</reference>
<keyword evidence="3" id="KW-0812">Transmembrane</keyword>
<evidence type="ECO:0000256" key="2">
    <source>
        <dbReference type="ARBA" id="ARBA00023136"/>
    </source>
</evidence>
<dbReference type="Gramene" id="LPERR08G00280.1">
    <property type="protein sequence ID" value="LPERR08G00280.1"/>
    <property type="gene ID" value="LPERR08G00280"/>
</dbReference>
<dbReference type="PANTHER" id="PTHR31415">
    <property type="entry name" value="OS05G0367900 PROTEIN"/>
    <property type="match status" value="1"/>
</dbReference>
<dbReference type="GO" id="GO:0098542">
    <property type="term" value="P:defense response to other organism"/>
    <property type="evidence" value="ECO:0007669"/>
    <property type="project" value="InterPro"/>
</dbReference>
<dbReference type="AlphaFoldDB" id="A0A0D9X3E4"/>
<dbReference type="EnsemblPlants" id="LPERR08G00280.1">
    <property type="protein sequence ID" value="LPERR08G00280.1"/>
    <property type="gene ID" value="LPERR08G00280"/>
</dbReference>
<dbReference type="PROSITE" id="PS51257">
    <property type="entry name" value="PROKAR_LIPOPROTEIN"/>
    <property type="match status" value="1"/>
</dbReference>
<dbReference type="Proteomes" id="UP000032180">
    <property type="component" value="Chromosome 8"/>
</dbReference>
<evidence type="ECO:0008006" key="6">
    <source>
        <dbReference type="Google" id="ProtNLM"/>
    </source>
</evidence>
<evidence type="ECO:0000313" key="5">
    <source>
        <dbReference type="Proteomes" id="UP000032180"/>
    </source>
</evidence>
<reference evidence="4" key="3">
    <citation type="submission" date="2015-04" db="UniProtKB">
        <authorList>
            <consortium name="EnsemblPlants"/>
        </authorList>
    </citation>
    <scope>IDENTIFICATION</scope>
</reference>
<comment type="subcellular location">
    <subcellularLocation>
        <location evidence="1">Membrane</location>
    </subcellularLocation>
</comment>
<keyword evidence="3" id="KW-1133">Transmembrane helix</keyword>
<dbReference type="HOGENOM" id="CLU_051752_2_1_1"/>
<dbReference type="InterPro" id="IPR044839">
    <property type="entry name" value="NDR1-like"/>
</dbReference>
<dbReference type="PANTHER" id="PTHR31415:SF21">
    <property type="entry name" value="OS08G0102551 PROTEIN"/>
    <property type="match status" value="1"/>
</dbReference>
<keyword evidence="2 3" id="KW-0472">Membrane</keyword>
<evidence type="ECO:0000256" key="1">
    <source>
        <dbReference type="ARBA" id="ARBA00004370"/>
    </source>
</evidence>
<organism evidence="4 5">
    <name type="scientific">Leersia perrieri</name>
    <dbReference type="NCBI Taxonomy" id="77586"/>
    <lineage>
        <taxon>Eukaryota</taxon>
        <taxon>Viridiplantae</taxon>
        <taxon>Streptophyta</taxon>
        <taxon>Embryophyta</taxon>
        <taxon>Tracheophyta</taxon>
        <taxon>Spermatophyta</taxon>
        <taxon>Magnoliopsida</taxon>
        <taxon>Liliopsida</taxon>
        <taxon>Poales</taxon>
        <taxon>Poaceae</taxon>
        <taxon>BOP clade</taxon>
        <taxon>Oryzoideae</taxon>
        <taxon>Oryzeae</taxon>
        <taxon>Oryzinae</taxon>
        <taxon>Leersia</taxon>
    </lineage>
</organism>
<name>A0A0D9X3E4_9ORYZ</name>
<feature type="transmembrane region" description="Helical" evidence="3">
    <location>
        <begin position="16"/>
        <end position="42"/>
    </location>
</feature>
<evidence type="ECO:0000256" key="3">
    <source>
        <dbReference type="SAM" id="Phobius"/>
    </source>
</evidence>
<protein>
    <recommendedName>
        <fullName evidence="6">Late embryogenesis abundant protein LEA-2 subgroup domain-containing protein</fullName>
    </recommendedName>
</protein>
<keyword evidence="5" id="KW-1185">Reference proteome</keyword>
<dbReference type="GO" id="GO:0005886">
    <property type="term" value="C:plasma membrane"/>
    <property type="evidence" value="ECO:0007669"/>
    <property type="project" value="TreeGrafter"/>
</dbReference>